<evidence type="ECO:0000256" key="1">
    <source>
        <dbReference type="ARBA" id="ARBA00002170"/>
    </source>
</evidence>
<dbReference type="InterPro" id="IPR001189">
    <property type="entry name" value="Mn/Fe_SOD"/>
</dbReference>
<evidence type="ECO:0000259" key="10">
    <source>
        <dbReference type="Pfam" id="PF00081"/>
    </source>
</evidence>
<proteinExistence type="inferred from homology"/>
<keyword evidence="6" id="KW-0464">Manganese</keyword>
<feature type="region of interest" description="Disordered" evidence="8">
    <location>
        <begin position="287"/>
        <end position="313"/>
    </location>
</feature>
<dbReference type="Gene3D" id="3.55.40.20">
    <property type="entry name" value="Iron/manganese superoxide dismutase, C-terminal domain"/>
    <property type="match status" value="1"/>
</dbReference>
<dbReference type="InterPro" id="IPR019831">
    <property type="entry name" value="Mn/Fe_SOD_N"/>
</dbReference>
<evidence type="ECO:0000256" key="7">
    <source>
        <dbReference type="ARBA" id="ARBA00049204"/>
    </source>
</evidence>
<keyword evidence="4" id="KW-0479">Metal-binding</keyword>
<evidence type="ECO:0000256" key="3">
    <source>
        <dbReference type="ARBA" id="ARBA00012682"/>
    </source>
</evidence>
<dbReference type="InterPro" id="IPR036324">
    <property type="entry name" value="Mn/Fe_SOD_N_sf"/>
</dbReference>
<feature type="chain" id="PRO_5041443006" description="superoxide dismutase" evidence="9">
    <location>
        <begin position="23"/>
        <end position="313"/>
    </location>
</feature>
<keyword evidence="13" id="KW-1185">Reference proteome</keyword>
<evidence type="ECO:0000256" key="9">
    <source>
        <dbReference type="SAM" id="SignalP"/>
    </source>
</evidence>
<comment type="caution">
    <text evidence="12">The sequence shown here is derived from an EMBL/GenBank/DDBJ whole genome shotgun (WGS) entry which is preliminary data.</text>
</comment>
<keyword evidence="9" id="KW-0732">Signal</keyword>
<dbReference type="SUPFAM" id="SSF46609">
    <property type="entry name" value="Fe,Mn superoxide dismutase (SOD), N-terminal domain"/>
    <property type="match status" value="1"/>
</dbReference>
<gene>
    <name evidence="12" type="ORF">GBAR_LOCUS28890</name>
</gene>
<feature type="signal peptide" evidence="9">
    <location>
        <begin position="1"/>
        <end position="22"/>
    </location>
</feature>
<accession>A0AA35XII3</accession>
<dbReference type="InterPro" id="IPR036314">
    <property type="entry name" value="SOD_C_sf"/>
</dbReference>
<reference evidence="12" key="1">
    <citation type="submission" date="2023-03" db="EMBL/GenBank/DDBJ databases">
        <authorList>
            <person name="Steffen K."/>
            <person name="Cardenas P."/>
        </authorList>
    </citation>
    <scope>NUCLEOTIDE SEQUENCE</scope>
</reference>
<dbReference type="PRINTS" id="PR01703">
    <property type="entry name" value="MNSODISMTASE"/>
</dbReference>
<dbReference type="PANTHER" id="PTHR43595:SF2">
    <property type="entry name" value="SMALL RIBOSOMAL SUBUNIT PROTEIN MS42"/>
    <property type="match status" value="1"/>
</dbReference>
<dbReference type="EMBL" id="CASHTH010004040">
    <property type="protein sequence ID" value="CAI8052795.1"/>
    <property type="molecule type" value="Genomic_DNA"/>
</dbReference>
<dbReference type="GO" id="GO:0004784">
    <property type="term" value="F:superoxide dismutase activity"/>
    <property type="evidence" value="ECO:0007669"/>
    <property type="project" value="UniProtKB-EC"/>
</dbReference>
<comment type="catalytic activity">
    <reaction evidence="7">
        <text>2 superoxide + 2 H(+) = H2O2 + O2</text>
        <dbReference type="Rhea" id="RHEA:20696"/>
        <dbReference type="ChEBI" id="CHEBI:15378"/>
        <dbReference type="ChEBI" id="CHEBI:15379"/>
        <dbReference type="ChEBI" id="CHEBI:16240"/>
        <dbReference type="ChEBI" id="CHEBI:18421"/>
        <dbReference type="EC" id="1.15.1.1"/>
    </reaction>
</comment>
<protein>
    <recommendedName>
        <fullName evidence="3">superoxide dismutase</fullName>
        <ecNumber evidence="3">1.15.1.1</ecNumber>
    </recommendedName>
</protein>
<dbReference type="GO" id="GO:0046872">
    <property type="term" value="F:metal ion binding"/>
    <property type="evidence" value="ECO:0007669"/>
    <property type="project" value="UniProtKB-KW"/>
</dbReference>
<dbReference type="SUPFAM" id="SSF54719">
    <property type="entry name" value="Fe,Mn superoxide dismutase (SOD), C-terminal domain"/>
    <property type="match status" value="1"/>
</dbReference>
<dbReference type="Pfam" id="PF00081">
    <property type="entry name" value="Sod_Fe_N"/>
    <property type="match status" value="1"/>
</dbReference>
<evidence type="ECO:0000256" key="6">
    <source>
        <dbReference type="ARBA" id="ARBA00023211"/>
    </source>
</evidence>
<dbReference type="GO" id="GO:0005737">
    <property type="term" value="C:cytoplasm"/>
    <property type="evidence" value="ECO:0007669"/>
    <property type="project" value="TreeGrafter"/>
</dbReference>
<evidence type="ECO:0000313" key="13">
    <source>
        <dbReference type="Proteomes" id="UP001174909"/>
    </source>
</evidence>
<dbReference type="PANTHER" id="PTHR43595">
    <property type="entry name" value="37S RIBOSOMAL PROTEIN S26, MITOCHONDRIAL"/>
    <property type="match status" value="1"/>
</dbReference>
<comment type="similarity">
    <text evidence="2">Belongs to the iron/manganese superoxide dismutase family.</text>
</comment>
<feature type="compositionally biased region" description="Basic and acidic residues" evidence="8">
    <location>
        <begin position="292"/>
        <end position="303"/>
    </location>
</feature>
<dbReference type="Proteomes" id="UP001174909">
    <property type="component" value="Unassembled WGS sequence"/>
</dbReference>
<dbReference type="Gene3D" id="1.10.287.990">
    <property type="entry name" value="Fe,Mn superoxide dismutase (SOD) domain"/>
    <property type="match status" value="1"/>
</dbReference>
<comment type="function">
    <text evidence="1">Destroys superoxide anion radicals which are normally produced within the cells and which are toxic to biological systems.</text>
</comment>
<evidence type="ECO:0000256" key="5">
    <source>
        <dbReference type="ARBA" id="ARBA00023002"/>
    </source>
</evidence>
<dbReference type="PROSITE" id="PS00088">
    <property type="entry name" value="SOD_MN"/>
    <property type="match status" value="1"/>
</dbReference>
<dbReference type="InterPro" id="IPR019832">
    <property type="entry name" value="Mn/Fe_SOD_C"/>
</dbReference>
<name>A0AA35XII3_GEOBA</name>
<dbReference type="Pfam" id="PF02777">
    <property type="entry name" value="Sod_Fe_C"/>
    <property type="match status" value="1"/>
</dbReference>
<evidence type="ECO:0000259" key="11">
    <source>
        <dbReference type="Pfam" id="PF02777"/>
    </source>
</evidence>
<dbReference type="EC" id="1.15.1.1" evidence="3"/>
<evidence type="ECO:0000313" key="12">
    <source>
        <dbReference type="EMBL" id="CAI8052795.1"/>
    </source>
</evidence>
<evidence type="ECO:0000256" key="4">
    <source>
        <dbReference type="ARBA" id="ARBA00022723"/>
    </source>
</evidence>
<evidence type="ECO:0000256" key="2">
    <source>
        <dbReference type="ARBA" id="ARBA00008714"/>
    </source>
</evidence>
<feature type="domain" description="Manganese/iron superoxide dismutase C-terminal" evidence="11">
    <location>
        <begin position="144"/>
        <end position="242"/>
    </location>
</feature>
<sequence>MAGGVTVCVLLVSVLAVGSSSSTDQLLPEDTAYEMITEYRDNYPPPNLPYAYDALEPFVNEATLKVHHQGHHRAYCTKMNAALKEWRKQDPESQLAKSSLYDIMKNLSGVPEPWRTAIRNNGGGFINHIFYFVTMRNKVYTAPMGELAKQVNATFGGYERFMEEFGEAARNLFGSGYVWLVEDEERNISIINTANQDSPISDGLYPLLVLDVWEHAYYLQHMNRRTNYIGKWWGVAHWGAVSRIQEWWRKVRGDEDEEDDEEEYDWEKEVPEEKMRRSMIGRKRFQRKRRRVEVGGKMRDKPRATRSCNSPLV</sequence>
<organism evidence="12 13">
    <name type="scientific">Geodia barretti</name>
    <name type="common">Barrett's horny sponge</name>
    <dbReference type="NCBI Taxonomy" id="519541"/>
    <lineage>
        <taxon>Eukaryota</taxon>
        <taxon>Metazoa</taxon>
        <taxon>Porifera</taxon>
        <taxon>Demospongiae</taxon>
        <taxon>Heteroscleromorpha</taxon>
        <taxon>Tetractinellida</taxon>
        <taxon>Astrophorina</taxon>
        <taxon>Geodiidae</taxon>
        <taxon>Geodia</taxon>
    </lineage>
</organism>
<dbReference type="InterPro" id="IPR019833">
    <property type="entry name" value="Mn/Fe_SOD_BS"/>
</dbReference>
<dbReference type="AlphaFoldDB" id="A0AA35XII3"/>
<keyword evidence="5" id="KW-0560">Oxidoreductase</keyword>
<evidence type="ECO:0000256" key="8">
    <source>
        <dbReference type="SAM" id="MobiDB-lite"/>
    </source>
</evidence>
<feature type="domain" description="Manganese/iron superoxide dismutase N-terminal" evidence="10">
    <location>
        <begin position="45"/>
        <end position="135"/>
    </location>
</feature>